<evidence type="ECO:0000313" key="1">
    <source>
        <dbReference type="EMBL" id="AUF82496.1"/>
    </source>
</evidence>
<protein>
    <submittedName>
        <fullName evidence="1">Uncharacterized protein</fullName>
    </submittedName>
</protein>
<accession>A0A2P0VNK7</accession>
<organism evidence="1">
    <name type="scientific">Tetraselmis virus 1</name>
    <dbReference type="NCBI Taxonomy" id="2060617"/>
    <lineage>
        <taxon>Viruses</taxon>
        <taxon>Varidnaviria</taxon>
        <taxon>Bamfordvirae</taxon>
        <taxon>Nucleocytoviricota</taxon>
        <taxon>Megaviricetes</taxon>
        <taxon>Imitervirales</taxon>
        <taxon>Allomimiviridae</taxon>
        <taxon>Oceanusvirus</taxon>
        <taxon>Oceanusvirus kaneohense</taxon>
    </lineage>
</organism>
<sequence length="319" mass="35972">MATVWKNVLGNKPNILIDLHGTSCTVKGTACVMTKVPDKITLHKIGSIGKVTYISSKLQSSVDICNLRKTIKQIIDIKEDRPDVVVTKSGNAFCDTDLSFKESMSDVLGIVVCMKGRPSAKQYYGLHSVFLKQLMKRIPGSKKRDNIKLSEILAALQDFAELHELDGFNVVATACETYNKKPKNVINQQRVQINMKVQYNKAANEKNKEALKMHKVPDGVTLLQLTRNKKYAIAKNYKNAIISKVKPSIVFPKNSQLNKDKVVKKKMFIELSNLIVNEKNLANYNFLTKQNIIHAVYKLHRSSQSKESPNIEIYFTDVS</sequence>
<reference evidence="1" key="1">
    <citation type="journal article" date="2018" name="Virology">
        <title>A giant virus infecting green algae encodes key fermentation genes.</title>
        <authorList>
            <person name="Schvarcz C.R."/>
            <person name="Steward G.F."/>
        </authorList>
    </citation>
    <scope>NUCLEOTIDE SEQUENCE [LARGE SCALE GENOMIC DNA]</scope>
</reference>
<name>A0A2P0VNK7_9VIRU</name>
<dbReference type="Proteomes" id="UP000244773">
    <property type="component" value="Segment"/>
</dbReference>
<keyword evidence="2" id="KW-1185">Reference proteome</keyword>
<gene>
    <name evidence="1" type="ORF">TetV_414</name>
</gene>
<proteinExistence type="predicted"/>
<dbReference type="EMBL" id="KY322437">
    <property type="protein sequence ID" value="AUF82496.1"/>
    <property type="molecule type" value="Genomic_DNA"/>
</dbReference>
<evidence type="ECO:0000313" key="2">
    <source>
        <dbReference type="Proteomes" id="UP000244773"/>
    </source>
</evidence>